<dbReference type="PANTHER" id="PTHR15067">
    <property type="entry name" value="E3 UBIQUITIN-PROTEIN LIGASE RNF8"/>
    <property type="match status" value="1"/>
</dbReference>
<dbReference type="GO" id="GO:0016567">
    <property type="term" value="P:protein ubiquitination"/>
    <property type="evidence" value="ECO:0007669"/>
    <property type="project" value="TreeGrafter"/>
</dbReference>
<evidence type="ECO:0000256" key="7">
    <source>
        <dbReference type="SAM" id="MobiDB-lite"/>
    </source>
</evidence>
<dbReference type="STRING" id="109895.A0A507E6R7"/>
<evidence type="ECO:0000313" key="11">
    <source>
        <dbReference type="Proteomes" id="UP000318582"/>
    </source>
</evidence>
<comment type="caution">
    <text evidence="10">The sequence shown here is derived from an EMBL/GenBank/DDBJ whole genome shotgun (WGS) entry which is preliminary data.</text>
</comment>
<evidence type="ECO:0000256" key="5">
    <source>
        <dbReference type="ARBA" id="ARBA00022833"/>
    </source>
</evidence>
<organism evidence="10 11">
    <name type="scientific">Powellomyces hirtus</name>
    <dbReference type="NCBI Taxonomy" id="109895"/>
    <lineage>
        <taxon>Eukaryota</taxon>
        <taxon>Fungi</taxon>
        <taxon>Fungi incertae sedis</taxon>
        <taxon>Chytridiomycota</taxon>
        <taxon>Chytridiomycota incertae sedis</taxon>
        <taxon>Chytridiomycetes</taxon>
        <taxon>Spizellomycetales</taxon>
        <taxon>Powellomycetaceae</taxon>
        <taxon>Powellomyces</taxon>
    </lineage>
</organism>
<sequence>MADSSLVPPHSPSASDPTGTHFTPPLHNNNGVLDVSRNPGAPSTTTSPNPIDTNAPTNNTTSDSQLSSPPSPSSPSSQITVRIQLFPHSDRPAHIAAADAAGRHTAYTAFSFLPVEKDLYPGSIVRIGRKVDRHNTKVSRHATKTKSRRDRSHNVANGLEEMEFDAESPPIVSLLQQQQQQLQQQQLDTEAELVAHIGELKRSSDGKTVKRKADYVAFRSKVVSRTHAEIWVDRDGAVYFRDVGSSSGTFLNRLRLSPSGRESPPYTLKNGDVVQLGVDYQGRVEEIYKCVMFKIFVTVKTGVSRRLNPERLRTAVGNLISAMNPTAGPHDVPTSECCICLNSLSPFQSLFLAPCSHCFHYKCVTPLLGSGIMFLCPMCRQVANLEAAIAEDEDAWLDSTNAASSSTSHLHYHHNRLLNGGSSMEVGNEPGNNRPASIRSVQREDVEKRVKMILEEAERPLPRVTASDLDALLSDGEGDGSTNLNHITTQRRHSEHRPALAAPPDAPCSNQSSGPTHITARSSPDTSRTTSAATTIPSTVPTAPAPAPSTSLPSNLPTTPDLHFLSSPPDSWNTTLVRPSARNASYNHNTQPPSPHPASDTTLIVGSAGDAALMRQKTSVNKRHHHHAHGASHTPAAGPAAPASTQQDAENSRLRALLAHAMQHLPREKADELARELAGPTTPASNKGKARA</sequence>
<feature type="region of interest" description="Disordered" evidence="7">
    <location>
        <begin position="617"/>
        <end position="692"/>
    </location>
</feature>
<feature type="compositionally biased region" description="Low complexity" evidence="7">
    <location>
        <begin position="519"/>
        <end position="560"/>
    </location>
</feature>
<reference evidence="10 11" key="1">
    <citation type="journal article" date="2019" name="Sci. Rep.">
        <title>Comparative genomics of chytrid fungi reveal insights into the obligate biotrophic and pathogenic lifestyle of Synchytrium endobioticum.</title>
        <authorList>
            <person name="van de Vossenberg B.T.L.H."/>
            <person name="Warris S."/>
            <person name="Nguyen H.D.T."/>
            <person name="van Gent-Pelzer M.P.E."/>
            <person name="Joly D.L."/>
            <person name="van de Geest H.C."/>
            <person name="Bonants P.J.M."/>
            <person name="Smith D.S."/>
            <person name="Levesque C.A."/>
            <person name="van der Lee T.A.J."/>
        </authorList>
    </citation>
    <scope>NUCLEOTIDE SEQUENCE [LARGE SCALE GENOMIC DNA]</scope>
    <source>
        <strain evidence="10 11">CBS 809.83</strain>
    </source>
</reference>
<evidence type="ECO:0000259" key="9">
    <source>
        <dbReference type="PROSITE" id="PS50089"/>
    </source>
</evidence>
<dbReference type="PROSITE" id="PS50006">
    <property type="entry name" value="FHA_DOMAIN"/>
    <property type="match status" value="1"/>
</dbReference>
<evidence type="ECO:0000256" key="4">
    <source>
        <dbReference type="ARBA" id="ARBA00022786"/>
    </source>
</evidence>
<accession>A0A507E6R7</accession>
<feature type="domain" description="FHA" evidence="8">
    <location>
        <begin position="206"/>
        <end position="256"/>
    </location>
</feature>
<proteinExistence type="predicted"/>
<keyword evidence="5" id="KW-0862">Zinc</keyword>
<dbReference type="GO" id="GO:0006511">
    <property type="term" value="P:ubiquitin-dependent protein catabolic process"/>
    <property type="evidence" value="ECO:0007669"/>
    <property type="project" value="TreeGrafter"/>
</dbReference>
<dbReference type="GO" id="GO:0032153">
    <property type="term" value="C:cell division site"/>
    <property type="evidence" value="ECO:0007669"/>
    <property type="project" value="TreeGrafter"/>
</dbReference>
<feature type="region of interest" description="Disordered" evidence="7">
    <location>
        <begin position="472"/>
        <end position="603"/>
    </location>
</feature>
<feature type="compositionally biased region" description="Basic residues" evidence="7">
    <location>
        <begin position="620"/>
        <end position="630"/>
    </location>
</feature>
<dbReference type="InterPro" id="IPR008984">
    <property type="entry name" value="SMAD_FHA_dom_sf"/>
</dbReference>
<feature type="compositionally biased region" description="Polar residues" evidence="7">
    <location>
        <begin position="41"/>
        <end position="66"/>
    </location>
</feature>
<dbReference type="SMART" id="SM00184">
    <property type="entry name" value="RING"/>
    <property type="match status" value="1"/>
</dbReference>
<dbReference type="SMART" id="SM00240">
    <property type="entry name" value="FHA"/>
    <property type="match status" value="1"/>
</dbReference>
<name>A0A507E6R7_9FUNG</name>
<keyword evidence="1" id="KW-0808">Transferase</keyword>
<dbReference type="Gene3D" id="2.60.200.20">
    <property type="match status" value="1"/>
</dbReference>
<evidence type="ECO:0008006" key="12">
    <source>
        <dbReference type="Google" id="ProtNLM"/>
    </source>
</evidence>
<feature type="compositionally biased region" description="Polar residues" evidence="7">
    <location>
        <begin position="12"/>
        <end position="31"/>
    </location>
</feature>
<feature type="region of interest" description="Disordered" evidence="7">
    <location>
        <begin position="1"/>
        <end position="78"/>
    </location>
</feature>
<dbReference type="GO" id="GO:0061630">
    <property type="term" value="F:ubiquitin protein ligase activity"/>
    <property type="evidence" value="ECO:0007669"/>
    <property type="project" value="TreeGrafter"/>
</dbReference>
<keyword evidence="11" id="KW-1185">Reference proteome</keyword>
<feature type="compositionally biased region" description="Low complexity" evidence="7">
    <location>
        <begin position="631"/>
        <end position="645"/>
    </location>
</feature>
<dbReference type="Pfam" id="PF00498">
    <property type="entry name" value="FHA"/>
    <property type="match status" value="1"/>
</dbReference>
<evidence type="ECO:0000256" key="3">
    <source>
        <dbReference type="ARBA" id="ARBA00022771"/>
    </source>
</evidence>
<feature type="region of interest" description="Disordered" evidence="7">
    <location>
        <begin position="421"/>
        <end position="443"/>
    </location>
</feature>
<feature type="domain" description="RING-type" evidence="9">
    <location>
        <begin position="337"/>
        <end position="380"/>
    </location>
</feature>
<dbReference type="PROSITE" id="PS50089">
    <property type="entry name" value="ZF_RING_2"/>
    <property type="match status" value="1"/>
</dbReference>
<keyword evidence="4" id="KW-0833">Ubl conjugation pathway</keyword>
<dbReference type="SUPFAM" id="SSF57850">
    <property type="entry name" value="RING/U-box"/>
    <property type="match status" value="1"/>
</dbReference>
<evidence type="ECO:0000256" key="1">
    <source>
        <dbReference type="ARBA" id="ARBA00022679"/>
    </source>
</evidence>
<evidence type="ECO:0000256" key="6">
    <source>
        <dbReference type="PROSITE-ProRule" id="PRU00175"/>
    </source>
</evidence>
<keyword evidence="2" id="KW-0479">Metal-binding</keyword>
<dbReference type="InterPro" id="IPR013083">
    <property type="entry name" value="Znf_RING/FYVE/PHD"/>
</dbReference>
<evidence type="ECO:0000259" key="8">
    <source>
        <dbReference type="PROSITE" id="PS50006"/>
    </source>
</evidence>
<dbReference type="GO" id="GO:0000151">
    <property type="term" value="C:ubiquitin ligase complex"/>
    <property type="evidence" value="ECO:0007669"/>
    <property type="project" value="TreeGrafter"/>
</dbReference>
<evidence type="ECO:0000256" key="2">
    <source>
        <dbReference type="ARBA" id="ARBA00022723"/>
    </source>
</evidence>
<dbReference type="InterPro" id="IPR000253">
    <property type="entry name" value="FHA_dom"/>
</dbReference>
<dbReference type="PANTHER" id="PTHR15067:SF7">
    <property type="entry name" value="E3 UBIQUITIN-PROTEIN LIGASE DMA1-RELATED"/>
    <property type="match status" value="1"/>
</dbReference>
<dbReference type="EMBL" id="QEAQ01000032">
    <property type="protein sequence ID" value="TPX58780.1"/>
    <property type="molecule type" value="Genomic_DNA"/>
</dbReference>
<dbReference type="AlphaFoldDB" id="A0A507E6R7"/>
<gene>
    <name evidence="10" type="ORF">PhCBS80983_g02909</name>
</gene>
<keyword evidence="3 6" id="KW-0863">Zinc-finger</keyword>
<evidence type="ECO:0000313" key="10">
    <source>
        <dbReference type="EMBL" id="TPX58780.1"/>
    </source>
</evidence>
<dbReference type="InterPro" id="IPR001841">
    <property type="entry name" value="Znf_RING"/>
</dbReference>
<protein>
    <recommendedName>
        <fullName evidence="12">RING-type E3 ubiquitin transferase</fullName>
    </recommendedName>
</protein>
<dbReference type="SUPFAM" id="SSF49879">
    <property type="entry name" value="SMAD/FHA domain"/>
    <property type="match status" value="1"/>
</dbReference>
<feature type="compositionally biased region" description="Basic and acidic residues" evidence="7">
    <location>
        <begin position="665"/>
        <end position="675"/>
    </location>
</feature>
<dbReference type="Gene3D" id="3.30.40.10">
    <property type="entry name" value="Zinc/RING finger domain, C3HC4 (zinc finger)"/>
    <property type="match status" value="1"/>
</dbReference>
<dbReference type="GO" id="GO:0008270">
    <property type="term" value="F:zinc ion binding"/>
    <property type="evidence" value="ECO:0007669"/>
    <property type="project" value="UniProtKB-KW"/>
</dbReference>
<dbReference type="Pfam" id="PF17123">
    <property type="entry name" value="zf-RING_11"/>
    <property type="match status" value="1"/>
</dbReference>
<dbReference type="Proteomes" id="UP000318582">
    <property type="component" value="Unassembled WGS sequence"/>
</dbReference>
<feature type="compositionally biased region" description="Polar residues" evidence="7">
    <location>
        <begin position="568"/>
        <end position="591"/>
    </location>
</feature>
<dbReference type="GO" id="GO:0005829">
    <property type="term" value="C:cytosol"/>
    <property type="evidence" value="ECO:0007669"/>
    <property type="project" value="TreeGrafter"/>
</dbReference>